<accession>A0A4S1W509</accession>
<dbReference type="SMART" id="SM00014">
    <property type="entry name" value="acidPPc"/>
    <property type="match status" value="1"/>
</dbReference>
<dbReference type="Proteomes" id="UP000309848">
    <property type="component" value="Unassembled WGS sequence"/>
</dbReference>
<evidence type="ECO:0000313" key="3">
    <source>
        <dbReference type="EMBL" id="TGX37951.1"/>
    </source>
</evidence>
<dbReference type="EMBL" id="SRXU01000011">
    <property type="protein sequence ID" value="TGX37951.1"/>
    <property type="molecule type" value="Genomic_DNA"/>
</dbReference>
<feature type="domain" description="Phosphatidic acid phosphatase type 2/haloperoxidase" evidence="2">
    <location>
        <begin position="77"/>
        <end position="192"/>
    </location>
</feature>
<comment type="caution">
    <text evidence="3">The sequence shown here is derived from an EMBL/GenBank/DDBJ whole genome shotgun (WGS) entry which is preliminary data.</text>
</comment>
<keyword evidence="4" id="KW-1185">Reference proteome</keyword>
<gene>
    <name evidence="3" type="ORF">E5A74_19490</name>
</gene>
<protein>
    <submittedName>
        <fullName evidence="3">Phosphatase PAP2 family protein</fullName>
    </submittedName>
</protein>
<evidence type="ECO:0000256" key="1">
    <source>
        <dbReference type="SAM" id="MobiDB-lite"/>
    </source>
</evidence>
<dbReference type="InterPro" id="IPR000326">
    <property type="entry name" value="PAP2/HPO"/>
</dbReference>
<reference evidence="3 4" key="1">
    <citation type="submission" date="2019-04" db="EMBL/GenBank/DDBJ databases">
        <title>Sphingomonas psychrotolerans sp. nov., isolated from soil in the Tianshan Mountains, Xinjiang, China.</title>
        <authorList>
            <person name="Luo Y."/>
            <person name="Sheng H."/>
        </authorList>
    </citation>
    <scope>NUCLEOTIDE SEQUENCE [LARGE SCALE GENOMIC DNA]</scope>
    <source>
        <strain evidence="3 4">KIS18-15</strain>
    </source>
</reference>
<organism evidence="3 4">
    <name type="scientific">Sphingomonas naasensis</name>
    <dbReference type="NCBI Taxonomy" id="1344951"/>
    <lineage>
        <taxon>Bacteria</taxon>
        <taxon>Pseudomonadati</taxon>
        <taxon>Pseudomonadota</taxon>
        <taxon>Alphaproteobacteria</taxon>
        <taxon>Sphingomonadales</taxon>
        <taxon>Sphingomonadaceae</taxon>
        <taxon>Sphingomonas</taxon>
    </lineage>
</organism>
<name>A0A4S1W509_9SPHN</name>
<dbReference type="InterPro" id="IPR036938">
    <property type="entry name" value="PAP2/HPO_sf"/>
</dbReference>
<dbReference type="AlphaFoldDB" id="A0A4S1W509"/>
<dbReference type="PANTHER" id="PTHR14969:SF13">
    <property type="entry name" value="AT30094P"/>
    <property type="match status" value="1"/>
</dbReference>
<dbReference type="Gene3D" id="1.20.144.10">
    <property type="entry name" value="Phosphatidic acid phosphatase type 2/haloperoxidase"/>
    <property type="match status" value="1"/>
</dbReference>
<feature type="region of interest" description="Disordered" evidence="1">
    <location>
        <begin position="203"/>
        <end position="229"/>
    </location>
</feature>
<dbReference type="RefSeq" id="WP_135987290.1">
    <property type="nucleotide sequence ID" value="NZ_JAASQM010000001.1"/>
</dbReference>
<sequence length="229" mass="24072">MAKTKLKAPRAAARASKAERIDAALSKALVWHRANPAVRVLGIASELADQPPLIGICLATIGSGAALRRPRLLRAGLRMLASALVATAAKAVIKHHVDRTRPRKMLRDGRYALRADGKGSKDEGPWNSFPSGHTAGAVAVGRAVTREYPAALPATGLAMATVGLIQLPRGKHFASDVLAGAMIGALSEALVNAAARRLRESAFRQRRGEAPASAACARRGWRSPRPAPA</sequence>
<dbReference type="Pfam" id="PF01569">
    <property type="entry name" value="PAP2"/>
    <property type="match status" value="1"/>
</dbReference>
<dbReference type="PANTHER" id="PTHR14969">
    <property type="entry name" value="SPHINGOSINE-1-PHOSPHATE PHOSPHOHYDROLASE"/>
    <property type="match status" value="1"/>
</dbReference>
<evidence type="ECO:0000313" key="4">
    <source>
        <dbReference type="Proteomes" id="UP000309848"/>
    </source>
</evidence>
<dbReference type="CDD" id="cd01610">
    <property type="entry name" value="PAP2_like"/>
    <property type="match status" value="1"/>
</dbReference>
<dbReference type="SUPFAM" id="SSF48317">
    <property type="entry name" value="Acid phosphatase/Vanadium-dependent haloperoxidase"/>
    <property type="match status" value="1"/>
</dbReference>
<dbReference type="OrthoDB" id="8004717at2"/>
<proteinExistence type="predicted"/>
<evidence type="ECO:0000259" key="2">
    <source>
        <dbReference type="SMART" id="SM00014"/>
    </source>
</evidence>